<evidence type="ECO:0000313" key="4">
    <source>
        <dbReference type="Proteomes" id="UP000307440"/>
    </source>
</evidence>
<keyword evidence="4" id="KW-1185">Reference proteome</keyword>
<dbReference type="STRING" id="230819.A0A5C3LHE7"/>
<feature type="transmembrane region" description="Helical" evidence="2">
    <location>
        <begin position="73"/>
        <end position="96"/>
    </location>
</feature>
<evidence type="ECO:0000313" key="3">
    <source>
        <dbReference type="EMBL" id="TFK27951.1"/>
    </source>
</evidence>
<gene>
    <name evidence="3" type="ORF">FA15DRAFT_665962</name>
</gene>
<evidence type="ECO:0000256" key="2">
    <source>
        <dbReference type="SAM" id="Phobius"/>
    </source>
</evidence>
<keyword evidence="2" id="KW-0812">Transmembrane</keyword>
<dbReference type="AlphaFoldDB" id="A0A5C3LHE7"/>
<feature type="region of interest" description="Disordered" evidence="1">
    <location>
        <begin position="130"/>
        <end position="173"/>
    </location>
</feature>
<name>A0A5C3LHE7_COPMA</name>
<keyword evidence="2" id="KW-1133">Transmembrane helix</keyword>
<feature type="non-terminal residue" evidence="3">
    <location>
        <position position="196"/>
    </location>
</feature>
<protein>
    <submittedName>
        <fullName evidence="3">Uncharacterized protein</fullName>
    </submittedName>
</protein>
<feature type="transmembrane region" description="Helical" evidence="2">
    <location>
        <begin position="35"/>
        <end position="53"/>
    </location>
</feature>
<keyword evidence="2" id="KW-0472">Membrane</keyword>
<dbReference type="EMBL" id="ML210160">
    <property type="protein sequence ID" value="TFK27951.1"/>
    <property type="molecule type" value="Genomic_DNA"/>
</dbReference>
<reference evidence="3 4" key="1">
    <citation type="journal article" date="2019" name="Nat. Ecol. Evol.">
        <title>Megaphylogeny resolves global patterns of mushroom evolution.</title>
        <authorList>
            <person name="Varga T."/>
            <person name="Krizsan K."/>
            <person name="Foldi C."/>
            <person name="Dima B."/>
            <person name="Sanchez-Garcia M."/>
            <person name="Sanchez-Ramirez S."/>
            <person name="Szollosi G.J."/>
            <person name="Szarkandi J.G."/>
            <person name="Papp V."/>
            <person name="Albert L."/>
            <person name="Andreopoulos W."/>
            <person name="Angelini C."/>
            <person name="Antonin V."/>
            <person name="Barry K.W."/>
            <person name="Bougher N.L."/>
            <person name="Buchanan P."/>
            <person name="Buyck B."/>
            <person name="Bense V."/>
            <person name="Catcheside P."/>
            <person name="Chovatia M."/>
            <person name="Cooper J."/>
            <person name="Damon W."/>
            <person name="Desjardin D."/>
            <person name="Finy P."/>
            <person name="Geml J."/>
            <person name="Haridas S."/>
            <person name="Hughes K."/>
            <person name="Justo A."/>
            <person name="Karasinski D."/>
            <person name="Kautmanova I."/>
            <person name="Kiss B."/>
            <person name="Kocsube S."/>
            <person name="Kotiranta H."/>
            <person name="LaButti K.M."/>
            <person name="Lechner B.E."/>
            <person name="Liimatainen K."/>
            <person name="Lipzen A."/>
            <person name="Lukacs Z."/>
            <person name="Mihaltcheva S."/>
            <person name="Morgado L.N."/>
            <person name="Niskanen T."/>
            <person name="Noordeloos M.E."/>
            <person name="Ohm R.A."/>
            <person name="Ortiz-Santana B."/>
            <person name="Ovrebo C."/>
            <person name="Racz N."/>
            <person name="Riley R."/>
            <person name="Savchenko A."/>
            <person name="Shiryaev A."/>
            <person name="Soop K."/>
            <person name="Spirin V."/>
            <person name="Szebenyi C."/>
            <person name="Tomsovsky M."/>
            <person name="Tulloss R.E."/>
            <person name="Uehling J."/>
            <person name="Grigoriev I.V."/>
            <person name="Vagvolgyi C."/>
            <person name="Papp T."/>
            <person name="Martin F.M."/>
            <person name="Miettinen O."/>
            <person name="Hibbett D.S."/>
            <person name="Nagy L.G."/>
        </authorList>
    </citation>
    <scope>NUCLEOTIDE SEQUENCE [LARGE SCALE GENOMIC DNA]</scope>
    <source>
        <strain evidence="3 4">CBS 121175</strain>
    </source>
</reference>
<evidence type="ECO:0000256" key="1">
    <source>
        <dbReference type="SAM" id="MobiDB-lite"/>
    </source>
</evidence>
<sequence length="196" mass="22387">MAFIAAAVSQSLLGFLLMAGVVERLRFFRQIAVELPIVALSWLAWLIHCILLFPWSSKLFPSWCGHMTSCYEFYVLGAISVCNCAVVFVYWLILLVCSAIGRSRSNIVWSRSVQEVSFFSRPSLLLESPTPISDSHNIRPQRSDCDRPRSSSPNRAIEEETRQQSECKRNSTWSGKRLARKKDRDSEQSFMILFPC</sequence>
<organism evidence="3 4">
    <name type="scientific">Coprinopsis marcescibilis</name>
    <name type="common">Agaric fungus</name>
    <name type="synonym">Psathyrella marcescibilis</name>
    <dbReference type="NCBI Taxonomy" id="230819"/>
    <lineage>
        <taxon>Eukaryota</taxon>
        <taxon>Fungi</taxon>
        <taxon>Dikarya</taxon>
        <taxon>Basidiomycota</taxon>
        <taxon>Agaricomycotina</taxon>
        <taxon>Agaricomycetes</taxon>
        <taxon>Agaricomycetidae</taxon>
        <taxon>Agaricales</taxon>
        <taxon>Agaricineae</taxon>
        <taxon>Psathyrellaceae</taxon>
        <taxon>Coprinopsis</taxon>
    </lineage>
</organism>
<accession>A0A5C3LHE7</accession>
<dbReference type="Proteomes" id="UP000307440">
    <property type="component" value="Unassembled WGS sequence"/>
</dbReference>
<feature type="compositionally biased region" description="Basic and acidic residues" evidence="1">
    <location>
        <begin position="156"/>
        <end position="169"/>
    </location>
</feature>
<proteinExistence type="predicted"/>